<keyword evidence="6" id="KW-0479">Metal-binding</keyword>
<accession>A0A6J6KRX4</accession>
<dbReference type="SFLD" id="SFLDF00029">
    <property type="entry name" value="phosphoserine_phosphatase"/>
    <property type="match status" value="1"/>
</dbReference>
<keyword evidence="9" id="KW-0718">Serine biosynthesis</keyword>
<dbReference type="CDD" id="cd07500">
    <property type="entry name" value="HAD_PSP"/>
    <property type="match status" value="1"/>
</dbReference>
<organism evidence="13">
    <name type="scientific">freshwater metagenome</name>
    <dbReference type="NCBI Taxonomy" id="449393"/>
    <lineage>
        <taxon>unclassified sequences</taxon>
        <taxon>metagenomes</taxon>
        <taxon>ecological metagenomes</taxon>
    </lineage>
</organism>
<evidence type="ECO:0000256" key="9">
    <source>
        <dbReference type="ARBA" id="ARBA00023299"/>
    </source>
</evidence>
<evidence type="ECO:0000256" key="8">
    <source>
        <dbReference type="ARBA" id="ARBA00022842"/>
    </source>
</evidence>
<dbReference type="Pfam" id="PF12710">
    <property type="entry name" value="HAD"/>
    <property type="match status" value="1"/>
</dbReference>
<evidence type="ECO:0000256" key="3">
    <source>
        <dbReference type="ARBA" id="ARBA00009184"/>
    </source>
</evidence>
<protein>
    <recommendedName>
        <fullName evidence="4">phosphoserine phosphatase</fullName>
        <ecNumber evidence="4">3.1.3.3</ecNumber>
    </recommendedName>
    <alternativeName>
        <fullName evidence="10">O-phosphoserine phosphohydrolase</fullName>
    </alternativeName>
</protein>
<proteinExistence type="inferred from homology"/>
<comment type="cofactor">
    <cofactor evidence="1">
        <name>Mg(2+)</name>
        <dbReference type="ChEBI" id="CHEBI:18420"/>
    </cofactor>
</comment>
<dbReference type="InterPro" id="IPR004469">
    <property type="entry name" value="PSP"/>
</dbReference>
<dbReference type="InterPro" id="IPR002912">
    <property type="entry name" value="ACT_dom"/>
</dbReference>
<dbReference type="GO" id="GO:0005737">
    <property type="term" value="C:cytoplasm"/>
    <property type="evidence" value="ECO:0007669"/>
    <property type="project" value="TreeGrafter"/>
</dbReference>
<evidence type="ECO:0000313" key="12">
    <source>
        <dbReference type="EMBL" id="CAB4641447.1"/>
    </source>
</evidence>
<feature type="domain" description="ACT" evidence="11">
    <location>
        <begin position="94"/>
        <end position="168"/>
    </location>
</feature>
<keyword evidence="8" id="KW-0460">Magnesium</keyword>
<dbReference type="InterPro" id="IPR023214">
    <property type="entry name" value="HAD_sf"/>
</dbReference>
<dbReference type="Gene3D" id="3.40.50.1000">
    <property type="entry name" value="HAD superfamily/HAD-like"/>
    <property type="match status" value="1"/>
</dbReference>
<dbReference type="NCBIfam" id="TIGR01488">
    <property type="entry name" value="HAD-SF-IB"/>
    <property type="match status" value="1"/>
</dbReference>
<comment type="similarity">
    <text evidence="3">Belongs to the HAD-like hydrolase superfamily. SerB family.</text>
</comment>
<dbReference type="EC" id="3.1.3.3" evidence="4"/>
<evidence type="ECO:0000256" key="5">
    <source>
        <dbReference type="ARBA" id="ARBA00022605"/>
    </source>
</evidence>
<keyword evidence="7" id="KW-0378">Hydrolase</keyword>
<dbReference type="UniPathway" id="UPA00135">
    <property type="reaction ID" value="UER00198"/>
</dbReference>
<dbReference type="Gene3D" id="3.30.70.260">
    <property type="match status" value="2"/>
</dbReference>
<evidence type="ECO:0000256" key="1">
    <source>
        <dbReference type="ARBA" id="ARBA00001946"/>
    </source>
</evidence>
<evidence type="ECO:0000256" key="7">
    <source>
        <dbReference type="ARBA" id="ARBA00022801"/>
    </source>
</evidence>
<keyword evidence="5" id="KW-0028">Amino-acid biosynthesis</keyword>
<evidence type="ECO:0000256" key="10">
    <source>
        <dbReference type="ARBA" id="ARBA00031693"/>
    </source>
</evidence>
<dbReference type="InterPro" id="IPR036412">
    <property type="entry name" value="HAD-like_sf"/>
</dbReference>
<dbReference type="EMBL" id="CAEZWD010000005">
    <property type="protein sequence ID" value="CAB4641447.1"/>
    <property type="molecule type" value="Genomic_DNA"/>
</dbReference>
<dbReference type="InterPro" id="IPR049148">
    <property type="entry name" value="PSP_ACT"/>
</dbReference>
<dbReference type="PANTHER" id="PTHR43344:SF2">
    <property type="entry name" value="PHOSPHOSERINE PHOSPHATASE"/>
    <property type="match status" value="1"/>
</dbReference>
<dbReference type="PROSITE" id="PS51671">
    <property type="entry name" value="ACT"/>
    <property type="match status" value="1"/>
</dbReference>
<dbReference type="Pfam" id="PF21086">
    <property type="entry name" value="ACT_PSP_2"/>
    <property type="match status" value="1"/>
</dbReference>
<name>A0A6J6KRX4_9ZZZZ</name>
<evidence type="ECO:0000259" key="11">
    <source>
        <dbReference type="PROSITE" id="PS51671"/>
    </source>
</evidence>
<dbReference type="GO" id="GO:0006564">
    <property type="term" value="P:L-serine biosynthetic process"/>
    <property type="evidence" value="ECO:0007669"/>
    <property type="project" value="UniProtKB-KW"/>
</dbReference>
<dbReference type="PANTHER" id="PTHR43344">
    <property type="entry name" value="PHOSPHOSERINE PHOSPHATASE"/>
    <property type="match status" value="1"/>
</dbReference>
<comment type="pathway">
    <text evidence="2">Amino-acid biosynthesis; L-serine biosynthesis; L-serine from 3-phospho-D-glycerate: step 3/3.</text>
</comment>
<gene>
    <name evidence="12" type="ORF">UFOPK2171_00106</name>
    <name evidence="13" type="ORF">UFOPK2237_00610</name>
</gene>
<dbReference type="SFLD" id="SFLDS00003">
    <property type="entry name" value="Haloacid_Dehalogenase"/>
    <property type="match status" value="1"/>
</dbReference>
<dbReference type="SUPFAM" id="SSF56784">
    <property type="entry name" value="HAD-like"/>
    <property type="match status" value="1"/>
</dbReference>
<reference evidence="13" key="1">
    <citation type="submission" date="2020-05" db="EMBL/GenBank/DDBJ databases">
        <authorList>
            <person name="Chiriac C."/>
            <person name="Salcher M."/>
            <person name="Ghai R."/>
            <person name="Kavagutti S V."/>
        </authorList>
    </citation>
    <scope>NUCLEOTIDE SEQUENCE</scope>
</reference>
<dbReference type="AlphaFoldDB" id="A0A6J6KRX4"/>
<evidence type="ECO:0000256" key="4">
    <source>
        <dbReference type="ARBA" id="ARBA00012640"/>
    </source>
</evidence>
<dbReference type="EMBL" id="CAEZWI010000059">
    <property type="protein sequence ID" value="CAB4652550.1"/>
    <property type="molecule type" value="Genomic_DNA"/>
</dbReference>
<dbReference type="InterPro" id="IPR045865">
    <property type="entry name" value="ACT-like_dom_sf"/>
</dbReference>
<evidence type="ECO:0000256" key="6">
    <source>
        <dbReference type="ARBA" id="ARBA00022723"/>
    </source>
</evidence>
<dbReference type="SUPFAM" id="SSF55021">
    <property type="entry name" value="ACT-like"/>
    <property type="match status" value="2"/>
</dbReference>
<evidence type="ECO:0000256" key="2">
    <source>
        <dbReference type="ARBA" id="ARBA00005135"/>
    </source>
</evidence>
<dbReference type="GO" id="GO:0000287">
    <property type="term" value="F:magnesium ion binding"/>
    <property type="evidence" value="ECO:0007669"/>
    <property type="project" value="TreeGrafter"/>
</dbReference>
<dbReference type="Pfam" id="PF13740">
    <property type="entry name" value="ACT_6"/>
    <property type="match status" value="1"/>
</dbReference>
<evidence type="ECO:0000313" key="13">
    <source>
        <dbReference type="EMBL" id="CAB4652550.1"/>
    </source>
</evidence>
<dbReference type="NCBIfam" id="TIGR00338">
    <property type="entry name" value="serB"/>
    <property type="match status" value="1"/>
</dbReference>
<dbReference type="SFLD" id="SFLDG01137">
    <property type="entry name" value="C1.6.1:_Phosphoserine_Phosphat"/>
    <property type="match status" value="1"/>
</dbReference>
<dbReference type="SFLD" id="SFLDG01136">
    <property type="entry name" value="C1.6:_Phosphoserine_Phosphatas"/>
    <property type="match status" value="1"/>
</dbReference>
<dbReference type="GO" id="GO:0036424">
    <property type="term" value="F:L-phosphoserine phosphatase activity"/>
    <property type="evidence" value="ECO:0007669"/>
    <property type="project" value="InterPro"/>
</dbReference>
<sequence length="395" mass="42213">MDDYLVLTVSGLDQSGTTAGVTRILSNYPLVITQLQQIVLQGELVLGLTLKKHAHIDNEEIQKDVESFVQPRGMTVRVATSKQGQATTELQLLVTVLGNPLTPGAVAAITGVIAGHGANIDRIRQIAEYPVTAIEFEISGASQENLRSALADVARANSIDIAVQRASLDRRGVHLVVLDVDSTLIRQEVIDILARFAGVEEQVSDITHRAMNGELDFAESLNQRVSLLAGLPVSALAEARSEIQFTPGAATLCRTLHRLGFHVALVSGGFSEIVTPLAAELGVVNVRANHLDVVDGLLTGKLNGEIVDRSGKAQALQDFAERFGVPMSRTIAVGDGANDLDMLNAAALGIAFNAKPFVRDRADSALTSPYLDTILYLMGINRAEIEQADSQDATR</sequence>
<dbReference type="InterPro" id="IPR050582">
    <property type="entry name" value="HAD-like_SerB"/>
</dbReference>